<comment type="function">
    <text evidence="15">Involved in base excision repair of DNA damaged by oxidation or by mutagenic agents. Acts as DNA glycosylase that recognizes and removes damaged bases. Has a preference for oxidized purines, such as 7,8-dihydro-8-oxoguanine (8-oxoG). Has AP (apurinic/apyrimidinic) lyase activity and introduces nicks in the DNA strand. Cleaves the DNA backbone by beta-delta elimination to generate a single-strand break at the site of the removed base with both 3'- and 5'-phosphates.</text>
</comment>
<evidence type="ECO:0000256" key="12">
    <source>
        <dbReference type="ARBA" id="ARBA00023268"/>
    </source>
</evidence>
<comment type="catalytic activity">
    <reaction evidence="1 15">
        <text>Hydrolysis of DNA containing ring-opened 7-methylguanine residues, releasing 2,6-diamino-4-hydroxy-5-(N-methyl)formamidopyrimidine.</text>
        <dbReference type="EC" id="3.2.2.23"/>
    </reaction>
</comment>
<proteinExistence type="inferred from homology"/>
<reference evidence="19" key="1">
    <citation type="submission" date="2014-06" db="EMBL/GenBank/DDBJ databases">
        <authorList>
            <person name="Winans N.J."/>
            <person name="Newell P.D."/>
            <person name="Douglas A.E."/>
        </authorList>
    </citation>
    <scope>NUCLEOTIDE SEQUENCE [LARGE SCALE GENOMIC DNA]</scope>
    <source>
        <strain evidence="19">DmL_052</strain>
    </source>
</reference>
<comment type="catalytic activity">
    <reaction evidence="14 15">
        <text>2'-deoxyribonucleotide-(2'-deoxyribose 5'-phosphate)-2'-deoxyribonucleotide-DNA = a 3'-end 2'-deoxyribonucleotide-(2,3-dehydro-2,3-deoxyribose 5'-phosphate)-DNA + a 5'-end 5'-phospho-2'-deoxyribonucleoside-DNA + H(+)</text>
        <dbReference type="Rhea" id="RHEA:66592"/>
        <dbReference type="Rhea" id="RHEA-COMP:13180"/>
        <dbReference type="Rhea" id="RHEA-COMP:16897"/>
        <dbReference type="Rhea" id="RHEA-COMP:17067"/>
        <dbReference type="ChEBI" id="CHEBI:15378"/>
        <dbReference type="ChEBI" id="CHEBI:136412"/>
        <dbReference type="ChEBI" id="CHEBI:157695"/>
        <dbReference type="ChEBI" id="CHEBI:167181"/>
        <dbReference type="EC" id="4.2.99.18"/>
    </reaction>
</comment>
<dbReference type="Gene3D" id="3.20.190.10">
    <property type="entry name" value="MutM-like, N-terminal"/>
    <property type="match status" value="1"/>
</dbReference>
<dbReference type="EC" id="3.2.2.23" evidence="15"/>
<evidence type="ECO:0000256" key="3">
    <source>
        <dbReference type="ARBA" id="ARBA00011245"/>
    </source>
</evidence>
<protein>
    <recommendedName>
        <fullName evidence="15">Formamidopyrimidine-DNA glycosylase</fullName>
        <shortName evidence="15">Fapy-DNA glycosylase</shortName>
        <ecNumber evidence="15">3.2.2.23</ecNumber>
    </recommendedName>
    <alternativeName>
        <fullName evidence="15">DNA-(apurinic or apyrimidinic site) lyase MutM</fullName>
        <shortName evidence="15">AP lyase MutM</shortName>
        <ecNumber evidence="15">4.2.99.18</ecNumber>
    </alternativeName>
</protein>
<dbReference type="InterPro" id="IPR035937">
    <property type="entry name" value="FPG_N"/>
</dbReference>
<evidence type="ECO:0000256" key="1">
    <source>
        <dbReference type="ARBA" id="ARBA00001668"/>
    </source>
</evidence>
<evidence type="ECO:0000256" key="9">
    <source>
        <dbReference type="ARBA" id="ARBA00023125"/>
    </source>
</evidence>
<gene>
    <name evidence="15" type="primary">mutM</name>
    <name evidence="15" type="synonym">fpg</name>
    <name evidence="18" type="ORF">HK18_02030</name>
</gene>
<dbReference type="NCBIfam" id="NF002211">
    <property type="entry name" value="PRK01103.1"/>
    <property type="match status" value="1"/>
</dbReference>
<feature type="binding site" evidence="15">
    <location>
        <position position="94"/>
    </location>
    <ligand>
        <name>DNA</name>
        <dbReference type="ChEBI" id="CHEBI:16991"/>
    </ligand>
</feature>
<keyword evidence="10 15" id="KW-0234">DNA repair</keyword>
<feature type="domain" description="FPG-type" evidence="16">
    <location>
        <begin position="243"/>
        <end position="282"/>
    </location>
</feature>
<dbReference type="SMART" id="SM01232">
    <property type="entry name" value="H2TH"/>
    <property type="match status" value="1"/>
</dbReference>
<dbReference type="SMART" id="SM00898">
    <property type="entry name" value="Fapy_DNA_glyco"/>
    <property type="match status" value="1"/>
</dbReference>
<evidence type="ECO:0000256" key="15">
    <source>
        <dbReference type="HAMAP-Rule" id="MF_00103"/>
    </source>
</evidence>
<evidence type="ECO:0000259" key="16">
    <source>
        <dbReference type="PROSITE" id="PS51066"/>
    </source>
</evidence>
<dbReference type="GO" id="GO:0008270">
    <property type="term" value="F:zinc ion binding"/>
    <property type="evidence" value="ECO:0007669"/>
    <property type="project" value="UniProtKB-UniRule"/>
</dbReference>
<keyword evidence="12 15" id="KW-0511">Multifunctional enzyme</keyword>
<dbReference type="InterPro" id="IPR012319">
    <property type="entry name" value="FPG_cat"/>
</dbReference>
<evidence type="ECO:0000256" key="5">
    <source>
        <dbReference type="ARBA" id="ARBA00022763"/>
    </source>
</evidence>
<comment type="similarity">
    <text evidence="2 15">Belongs to the FPG family.</text>
</comment>
<dbReference type="SUPFAM" id="SSF46946">
    <property type="entry name" value="S13-like H2TH domain"/>
    <property type="match status" value="1"/>
</dbReference>
<keyword evidence="13 15" id="KW-0326">Glycosidase</keyword>
<dbReference type="FunFam" id="1.10.8.50:FF:000003">
    <property type="entry name" value="Formamidopyrimidine-DNA glycosylase"/>
    <property type="match status" value="1"/>
</dbReference>
<dbReference type="HAMAP" id="MF_00103">
    <property type="entry name" value="Fapy_DNA_glycosyl"/>
    <property type="match status" value="1"/>
</dbReference>
<evidence type="ECO:0000256" key="13">
    <source>
        <dbReference type="ARBA" id="ARBA00023295"/>
    </source>
</evidence>
<dbReference type="SUPFAM" id="SSF81624">
    <property type="entry name" value="N-terminal domain of MutM-like DNA repair proteins"/>
    <property type="match status" value="1"/>
</dbReference>
<evidence type="ECO:0000256" key="2">
    <source>
        <dbReference type="ARBA" id="ARBA00009409"/>
    </source>
</evidence>
<keyword evidence="7 15" id="KW-0378">Hydrolase</keyword>
<organism evidence="18 19">
    <name type="scientific">Commensalibacter intestini</name>
    <dbReference type="NCBI Taxonomy" id="479936"/>
    <lineage>
        <taxon>Bacteria</taxon>
        <taxon>Pseudomonadati</taxon>
        <taxon>Pseudomonadota</taxon>
        <taxon>Alphaproteobacteria</taxon>
        <taxon>Acetobacterales</taxon>
        <taxon>Acetobacteraceae</taxon>
    </lineage>
</organism>
<dbReference type="GO" id="GO:0006284">
    <property type="term" value="P:base-excision repair"/>
    <property type="evidence" value="ECO:0007669"/>
    <property type="project" value="InterPro"/>
</dbReference>
<keyword evidence="4 15" id="KW-0479">Metal-binding</keyword>
<name>A0A251ZXG3_9PROT</name>
<keyword evidence="9 15" id="KW-0238">DNA-binding</keyword>
<feature type="binding site" evidence="15">
    <location>
        <position position="113"/>
    </location>
    <ligand>
        <name>DNA</name>
        <dbReference type="ChEBI" id="CHEBI:16991"/>
    </ligand>
</feature>
<evidence type="ECO:0000256" key="8">
    <source>
        <dbReference type="ARBA" id="ARBA00022833"/>
    </source>
</evidence>
<comment type="caution">
    <text evidence="18">The sequence shown here is derived from an EMBL/GenBank/DDBJ whole genome shotgun (WGS) entry which is preliminary data.</text>
</comment>
<evidence type="ECO:0000256" key="14">
    <source>
        <dbReference type="ARBA" id="ARBA00044632"/>
    </source>
</evidence>
<dbReference type="EMBL" id="JOPB01000001">
    <property type="protein sequence ID" value="OUI79364.1"/>
    <property type="molecule type" value="Genomic_DNA"/>
</dbReference>
<dbReference type="CDD" id="cd08966">
    <property type="entry name" value="EcFpg-like_N"/>
    <property type="match status" value="1"/>
</dbReference>
<dbReference type="PROSITE" id="PS51068">
    <property type="entry name" value="FPG_CAT"/>
    <property type="match status" value="1"/>
</dbReference>
<dbReference type="InterPro" id="IPR020629">
    <property type="entry name" value="FPG_Glyclase"/>
</dbReference>
<dbReference type="Pfam" id="PF06831">
    <property type="entry name" value="H2TH"/>
    <property type="match status" value="1"/>
</dbReference>
<evidence type="ECO:0000256" key="7">
    <source>
        <dbReference type="ARBA" id="ARBA00022801"/>
    </source>
</evidence>
<dbReference type="PANTHER" id="PTHR22993">
    <property type="entry name" value="FORMAMIDOPYRIMIDINE-DNA GLYCOSYLASE"/>
    <property type="match status" value="1"/>
</dbReference>
<feature type="domain" description="Formamidopyrimidine-DNA glycosylase catalytic" evidence="17">
    <location>
        <begin position="2"/>
        <end position="116"/>
    </location>
</feature>
<dbReference type="EC" id="4.2.99.18" evidence="15"/>
<feature type="active site" description="Proton donor; for delta-elimination activity" evidence="15">
    <location>
        <position position="272"/>
    </location>
</feature>
<keyword evidence="6 15" id="KW-0863">Zinc-finger</keyword>
<dbReference type="RefSeq" id="WP_086631731.1">
    <property type="nucleotide sequence ID" value="NZ_JOPB01000001.1"/>
</dbReference>
<evidence type="ECO:0000259" key="17">
    <source>
        <dbReference type="PROSITE" id="PS51068"/>
    </source>
</evidence>
<evidence type="ECO:0000256" key="6">
    <source>
        <dbReference type="ARBA" id="ARBA00022771"/>
    </source>
</evidence>
<accession>A0A251ZXG3</accession>
<comment type="subunit">
    <text evidence="3 15">Monomer.</text>
</comment>
<feature type="active site" description="Schiff-base intermediate with DNA" evidence="15">
    <location>
        <position position="2"/>
    </location>
</feature>
<dbReference type="AlphaFoldDB" id="A0A251ZXG3"/>
<keyword evidence="11 15" id="KW-0456">Lyase</keyword>
<comment type="cofactor">
    <cofactor evidence="15">
        <name>Zn(2+)</name>
        <dbReference type="ChEBI" id="CHEBI:29105"/>
    </cofactor>
    <text evidence="15">Binds 1 zinc ion per subunit.</text>
</comment>
<feature type="active site" description="Proton donor" evidence="15">
    <location>
        <position position="3"/>
    </location>
</feature>
<evidence type="ECO:0000313" key="18">
    <source>
        <dbReference type="EMBL" id="OUI79364.1"/>
    </source>
</evidence>
<sequence length="282" mass="32382">MPELPEVETIKRGLENNLTNQTIISVQRHRDTLRQPIPKELESVITHAKMIHFTRRGKYILIELNNQQTILFHLGMSGKMIVRPNIKDEPIVKHEHFTLITKEGQRLSYIDPRRFGMIDLFPSEENHTLLIHMGPEPLGDDTHQHKLFLHLLEKLKNKKQSIKVTLLDQHIITGLGNIYVCEALLLAGISPLRESKTLTKIEIQRIIQGIQTILTQAIAAGGSSMRDYVHANGKKGYFQMQWKVYGKEGEFCLNCLTKQKKSVIKRVVQAGRSSFYCDICQK</sequence>
<dbReference type="InterPro" id="IPR015886">
    <property type="entry name" value="H2TH_FPG"/>
</dbReference>
<evidence type="ECO:0000256" key="10">
    <source>
        <dbReference type="ARBA" id="ARBA00023204"/>
    </source>
</evidence>
<keyword evidence="5 15" id="KW-0227">DNA damage</keyword>
<dbReference type="GO" id="GO:0034039">
    <property type="term" value="F:8-oxo-7,8-dihydroguanine DNA N-glycosylase activity"/>
    <property type="evidence" value="ECO:0007669"/>
    <property type="project" value="TreeGrafter"/>
</dbReference>
<dbReference type="PROSITE" id="PS51066">
    <property type="entry name" value="ZF_FPG_2"/>
    <property type="match status" value="1"/>
</dbReference>
<evidence type="ECO:0000256" key="11">
    <source>
        <dbReference type="ARBA" id="ARBA00023239"/>
    </source>
</evidence>
<keyword evidence="19" id="KW-1185">Reference proteome</keyword>
<keyword evidence="8 15" id="KW-0862">Zinc</keyword>
<feature type="binding site" evidence="15">
    <location>
        <position position="158"/>
    </location>
    <ligand>
        <name>DNA</name>
        <dbReference type="ChEBI" id="CHEBI:16991"/>
    </ligand>
</feature>
<dbReference type="Gene3D" id="1.10.8.50">
    <property type="match status" value="1"/>
</dbReference>
<dbReference type="Pfam" id="PF01149">
    <property type="entry name" value="Fapy_DNA_glyco"/>
    <property type="match status" value="1"/>
</dbReference>
<dbReference type="GO" id="GO:0140078">
    <property type="term" value="F:class I DNA-(apurinic or apyrimidinic site) endonuclease activity"/>
    <property type="evidence" value="ECO:0007669"/>
    <property type="project" value="UniProtKB-EC"/>
</dbReference>
<dbReference type="InterPro" id="IPR000214">
    <property type="entry name" value="Znf_DNA_glyclase/AP_lyase"/>
</dbReference>
<dbReference type="SUPFAM" id="SSF57716">
    <property type="entry name" value="Glucocorticoid receptor-like (DNA-binding domain)"/>
    <property type="match status" value="1"/>
</dbReference>
<dbReference type="Proteomes" id="UP000194946">
    <property type="component" value="Unassembled WGS sequence"/>
</dbReference>
<dbReference type="PANTHER" id="PTHR22993:SF9">
    <property type="entry name" value="FORMAMIDOPYRIMIDINE-DNA GLYCOSYLASE"/>
    <property type="match status" value="1"/>
</dbReference>
<evidence type="ECO:0000256" key="4">
    <source>
        <dbReference type="ARBA" id="ARBA00022723"/>
    </source>
</evidence>
<feature type="active site" description="Proton donor; for beta-elimination activity" evidence="15">
    <location>
        <position position="58"/>
    </location>
</feature>
<evidence type="ECO:0000313" key="19">
    <source>
        <dbReference type="Proteomes" id="UP000194946"/>
    </source>
</evidence>
<dbReference type="GO" id="GO:0003684">
    <property type="term" value="F:damaged DNA binding"/>
    <property type="evidence" value="ECO:0007669"/>
    <property type="project" value="InterPro"/>
</dbReference>
<dbReference type="NCBIfam" id="TIGR00577">
    <property type="entry name" value="fpg"/>
    <property type="match status" value="1"/>
</dbReference>
<dbReference type="InterPro" id="IPR010979">
    <property type="entry name" value="Ribosomal_uS13-like_H2TH"/>
</dbReference>